<organism evidence="4 5">
    <name type="scientific">Eleusine coracana subsp. coracana</name>
    <dbReference type="NCBI Taxonomy" id="191504"/>
    <lineage>
        <taxon>Eukaryota</taxon>
        <taxon>Viridiplantae</taxon>
        <taxon>Streptophyta</taxon>
        <taxon>Embryophyta</taxon>
        <taxon>Tracheophyta</taxon>
        <taxon>Spermatophyta</taxon>
        <taxon>Magnoliopsida</taxon>
        <taxon>Liliopsida</taxon>
        <taxon>Poales</taxon>
        <taxon>Poaceae</taxon>
        <taxon>PACMAD clade</taxon>
        <taxon>Chloridoideae</taxon>
        <taxon>Cynodonteae</taxon>
        <taxon>Eleusininae</taxon>
        <taxon>Eleusine</taxon>
    </lineage>
</organism>
<reference evidence="4" key="1">
    <citation type="journal article" date="2018" name="DNA Res.">
        <title>Multiple hybrid de novo genome assembly of finger millet, an orphan allotetraploid crop.</title>
        <authorList>
            <person name="Hatakeyama M."/>
            <person name="Aluri S."/>
            <person name="Balachadran M.T."/>
            <person name="Sivarajan S.R."/>
            <person name="Patrignani A."/>
            <person name="Gruter S."/>
            <person name="Poveda L."/>
            <person name="Shimizu-Inatsugi R."/>
            <person name="Baeten J."/>
            <person name="Francoijs K.J."/>
            <person name="Nataraja K.N."/>
            <person name="Reddy Y.A.N."/>
            <person name="Phadnis S."/>
            <person name="Ravikumar R.L."/>
            <person name="Schlapbach R."/>
            <person name="Sreeman S.M."/>
            <person name="Shimizu K.K."/>
        </authorList>
    </citation>
    <scope>NUCLEOTIDE SEQUENCE</scope>
</reference>
<dbReference type="PROSITE" id="PS51767">
    <property type="entry name" value="PEPTIDASE_A1"/>
    <property type="match status" value="1"/>
</dbReference>
<dbReference type="GO" id="GO:0006508">
    <property type="term" value="P:proteolysis"/>
    <property type="evidence" value="ECO:0007669"/>
    <property type="project" value="UniProtKB-KW"/>
</dbReference>
<evidence type="ECO:0000256" key="1">
    <source>
        <dbReference type="ARBA" id="ARBA00022670"/>
    </source>
</evidence>
<dbReference type="InterPro" id="IPR032799">
    <property type="entry name" value="TAXi_C"/>
</dbReference>
<dbReference type="EMBL" id="BQKI01000011">
    <property type="protein sequence ID" value="GJN05149.1"/>
    <property type="molecule type" value="Genomic_DNA"/>
</dbReference>
<evidence type="ECO:0000313" key="5">
    <source>
        <dbReference type="Proteomes" id="UP001054889"/>
    </source>
</evidence>
<sequence length="107" mass="11905">MPAMALAFDGNNAAMELQTRNYFFMDSDTGLECLTILPSSNKASLLGSLIQMGTHMIYDVDRNKLQFESLSQATWSDSSDNRSPLLCLSSLVVVSMHYWIVCCLVKT</sequence>
<comment type="caution">
    <text evidence="4">The sequence shown here is derived from an EMBL/GenBank/DDBJ whole genome shotgun (WGS) entry which is preliminary data.</text>
</comment>
<dbReference type="PANTHER" id="PTHR47967">
    <property type="entry name" value="OS07G0603500 PROTEIN-RELATED"/>
    <property type="match status" value="1"/>
</dbReference>
<dbReference type="Gene3D" id="2.40.70.10">
    <property type="entry name" value="Acid Proteases"/>
    <property type="match status" value="1"/>
</dbReference>
<dbReference type="AlphaFoldDB" id="A0AAV5D4F4"/>
<feature type="domain" description="Peptidase A1" evidence="3">
    <location>
        <begin position="1"/>
        <end position="68"/>
    </location>
</feature>
<gene>
    <name evidence="4" type="primary">ga22757</name>
    <name evidence="4" type="ORF">PR202_ga22757</name>
</gene>
<keyword evidence="5" id="KW-1185">Reference proteome</keyword>
<keyword evidence="1" id="KW-0645">Protease</keyword>
<reference evidence="4" key="2">
    <citation type="submission" date="2021-12" db="EMBL/GenBank/DDBJ databases">
        <title>Resequencing data analysis of finger millet.</title>
        <authorList>
            <person name="Hatakeyama M."/>
            <person name="Aluri S."/>
            <person name="Balachadran M.T."/>
            <person name="Sivarajan S.R."/>
            <person name="Poveda L."/>
            <person name="Shimizu-Inatsugi R."/>
            <person name="Schlapbach R."/>
            <person name="Sreeman S.M."/>
            <person name="Shimizu K.K."/>
        </authorList>
    </citation>
    <scope>NUCLEOTIDE SEQUENCE</scope>
</reference>
<dbReference type="GO" id="GO:0005576">
    <property type="term" value="C:extracellular region"/>
    <property type="evidence" value="ECO:0007669"/>
    <property type="project" value="TreeGrafter"/>
</dbReference>
<dbReference type="GO" id="GO:0008233">
    <property type="term" value="F:peptidase activity"/>
    <property type="evidence" value="ECO:0007669"/>
    <property type="project" value="UniProtKB-KW"/>
</dbReference>
<keyword evidence="2" id="KW-0378">Hydrolase</keyword>
<dbReference type="Proteomes" id="UP001054889">
    <property type="component" value="Unassembled WGS sequence"/>
</dbReference>
<evidence type="ECO:0000259" key="3">
    <source>
        <dbReference type="PROSITE" id="PS51767"/>
    </source>
</evidence>
<dbReference type="InterPro" id="IPR021109">
    <property type="entry name" value="Peptidase_aspartic_dom_sf"/>
</dbReference>
<evidence type="ECO:0000256" key="2">
    <source>
        <dbReference type="ARBA" id="ARBA00022801"/>
    </source>
</evidence>
<dbReference type="InterPro" id="IPR051708">
    <property type="entry name" value="Plant_Aspart_Prot_A1"/>
</dbReference>
<protein>
    <recommendedName>
        <fullName evidence="3">Peptidase A1 domain-containing protein</fullName>
    </recommendedName>
</protein>
<dbReference type="InterPro" id="IPR033121">
    <property type="entry name" value="PEPTIDASE_A1"/>
</dbReference>
<dbReference type="Pfam" id="PF14541">
    <property type="entry name" value="TAXi_C"/>
    <property type="match status" value="1"/>
</dbReference>
<dbReference type="PANTHER" id="PTHR47967:SF85">
    <property type="entry name" value="OS05G0384300 PROTEIN"/>
    <property type="match status" value="1"/>
</dbReference>
<evidence type="ECO:0000313" key="4">
    <source>
        <dbReference type="EMBL" id="GJN05149.1"/>
    </source>
</evidence>
<dbReference type="SUPFAM" id="SSF50630">
    <property type="entry name" value="Acid proteases"/>
    <property type="match status" value="1"/>
</dbReference>
<name>A0AAV5D4F4_ELECO</name>
<accession>A0AAV5D4F4</accession>
<proteinExistence type="predicted"/>